<dbReference type="InterPro" id="IPR019734">
    <property type="entry name" value="TPR_rpt"/>
</dbReference>
<dbReference type="SUPFAM" id="SSF48452">
    <property type="entry name" value="TPR-like"/>
    <property type="match status" value="2"/>
</dbReference>
<dbReference type="AlphaFoldDB" id="A0A7W6XZJ3"/>
<dbReference type="InterPro" id="IPR011990">
    <property type="entry name" value="TPR-like_helical_dom_sf"/>
</dbReference>
<keyword evidence="3" id="KW-0998">Cell outer membrane</keyword>
<dbReference type="EMBL" id="JACIGW010000001">
    <property type="protein sequence ID" value="MBB4347549.1"/>
    <property type="molecule type" value="Genomic_DNA"/>
</dbReference>
<dbReference type="SMART" id="SM00028">
    <property type="entry name" value="TPR"/>
    <property type="match status" value="3"/>
</dbReference>
<dbReference type="InterPro" id="IPR036942">
    <property type="entry name" value="Beta-barrel_TonB_sf"/>
</dbReference>
<dbReference type="RefSeq" id="WP_246435742.1">
    <property type="nucleotide sequence ID" value="NZ_JACIGW010000001.1"/>
</dbReference>
<organism evidence="8 11">
    <name type="scientific">Aliirhizobium cellulosilyticum</name>
    <dbReference type="NCBI Taxonomy" id="393664"/>
    <lineage>
        <taxon>Bacteria</taxon>
        <taxon>Pseudomonadati</taxon>
        <taxon>Pseudomonadota</taxon>
        <taxon>Alphaproteobacteria</taxon>
        <taxon>Hyphomicrobiales</taxon>
        <taxon>Rhizobiaceae</taxon>
        <taxon>Aliirhizobium</taxon>
    </lineage>
</organism>
<dbReference type="Gene3D" id="1.25.40.10">
    <property type="entry name" value="Tetratricopeptide repeat domain"/>
    <property type="match status" value="2"/>
</dbReference>
<evidence type="ECO:0000313" key="6">
    <source>
        <dbReference type="EMBL" id="MBB4347549.1"/>
    </source>
</evidence>
<evidence type="ECO:0000313" key="9">
    <source>
        <dbReference type="Proteomes" id="UP000520770"/>
    </source>
</evidence>
<dbReference type="EMBL" id="JACIGY010000001">
    <property type="protein sequence ID" value="MBB4410056.1"/>
    <property type="molecule type" value="Genomic_DNA"/>
</dbReference>
<dbReference type="GO" id="GO:0009279">
    <property type="term" value="C:cell outer membrane"/>
    <property type="evidence" value="ECO:0007669"/>
    <property type="project" value="UniProtKB-SubCell"/>
</dbReference>
<sequence>MFVSTGCGMRGVLNRFLFAVSLTLLGAGGGLPARSEPVPRDGSVAGAVIARKTGEEVRFIDVSNWQFVDLRQDLVGGDVLRTNATGQLAILFSDRTQIRMGRNATLVVKQVTSGSGADTVLELQAGTIWARAERGGPGVEVQTPAAAAAIRGTDWTMTVEGSRTSLSVLEGEVRLSNPQGSVDVREGEGAVASIGQAPQKVVIVDSDDREQMLFYLPAREAFRRMPASNQPVAQMRRQADRIVAKPAGERTTEEWVTLAETELTLEGRPAAQRTLSTLKGRSLTANQKARISLIEAIMLAEDKHYAEAAKLFDKAQRGLDARRRGVALYGGYYARSLADPTRVEKMPRSVQGPDAAFLRAYAVGFLQDLRAAMGVLKDAERQYPDDPQLPAYRAMLALLLNDRPEYQQAVDRSLSLDPSEPTALEARALYRAGFQGDNSGAMEDLEAAARVTPGSSSTWNVIGNVQSSRDANREAEAAFLKAIELDPQDPIPHANLAIFYLDTGRIEKAKAEIDKAMAVDPAFDLALVARGRYYLQTGEVDKAVEDLLAGTVANPAYSQGQLMLAAAHYEKGDRLAANQALDNADRLDDNDPVIAAVRTAMAIDDYDSIGAIRHAQEYLRRSKARGGEFTSVGANHEAGSTLNDAFRLQGLDAWGEYYGDAAFDPFQATAYVDQSLRGSSDPFVDNYFYGDNVITNEGNSQAFSSLLQGLLLDPHIISGRSREANLLKQPFFEVELGGGFTTAGGETGYTAEGEVQAYRNLPFPVSLYANLQWQKVPDARDIGALSDIETENKLVGGNAYLTASPTAYDRLVFYANHSKSEISRDLKVAVPDLSLLFGELPGTFPGGTLTTEQDVSARSTTAGLGWSHTIGYKNVVNAALLYSGLNSRDTQYLEAGLFGIPVPLGRTREEFDQKTYIAAINHMVGVDNLTWRYGIEGGRINLRQTEAFTDLRPFPFNDVDTFDRAEDKSNVGRIYIDLLHEISDSLKAEYALFGSYIDGDTSDVARIEPRIGLAWSPTDGQWLRAGFMRSSIDLTTPTLSPIGIVGIQPNAISVGTEGYVDTYALRWDAEWTPDFFTALQYQHQEMDHPRIPIPLVSTPFTTSEGRLDRASLTANAVLGAGFGLSSTAAYTDSEDQGSGTPTSGGPLPFVPEWAGQVALTWVNQAHVKTTLAANYIGDRVNEAGVSLDDYWTLDANLVWEPFDKRFEFELAAYNLLDEDIELNNDIPGWGRSFKGTFRVRF</sequence>
<evidence type="ECO:0000313" key="8">
    <source>
        <dbReference type="EMBL" id="MBB4444743.1"/>
    </source>
</evidence>
<evidence type="ECO:0000256" key="1">
    <source>
        <dbReference type="ARBA" id="ARBA00004442"/>
    </source>
</evidence>
<dbReference type="Pfam" id="PF04773">
    <property type="entry name" value="FecR"/>
    <property type="match status" value="1"/>
</dbReference>
<name>A0A7W6XZJ3_9HYPH</name>
<feature type="repeat" description="TPR" evidence="4">
    <location>
        <begin position="456"/>
        <end position="489"/>
    </location>
</feature>
<evidence type="ECO:0000313" key="10">
    <source>
        <dbReference type="Proteomes" id="UP000524535"/>
    </source>
</evidence>
<keyword evidence="4" id="KW-0802">TPR repeat</keyword>
<evidence type="ECO:0000259" key="5">
    <source>
        <dbReference type="Pfam" id="PF04773"/>
    </source>
</evidence>
<dbReference type="SUPFAM" id="SSF56935">
    <property type="entry name" value="Porins"/>
    <property type="match status" value="1"/>
</dbReference>
<dbReference type="Proteomes" id="UP000524535">
    <property type="component" value="Unassembled WGS sequence"/>
</dbReference>
<keyword evidence="10" id="KW-1185">Reference proteome</keyword>
<evidence type="ECO:0000313" key="7">
    <source>
        <dbReference type="EMBL" id="MBB4410056.1"/>
    </source>
</evidence>
<keyword evidence="2" id="KW-0472">Membrane</keyword>
<dbReference type="EMBL" id="JACIHM010000001">
    <property type="protein sequence ID" value="MBB4444743.1"/>
    <property type="molecule type" value="Genomic_DNA"/>
</dbReference>
<evidence type="ECO:0000313" key="11">
    <source>
        <dbReference type="Proteomes" id="UP000576087"/>
    </source>
</evidence>
<comment type="caution">
    <text evidence="8">The sequence shown here is derived from an EMBL/GenBank/DDBJ whole genome shotgun (WGS) entry which is preliminary data.</text>
</comment>
<dbReference type="InterPro" id="IPR006860">
    <property type="entry name" value="FecR"/>
</dbReference>
<dbReference type="Proteomes" id="UP000520770">
    <property type="component" value="Unassembled WGS sequence"/>
</dbReference>
<proteinExistence type="predicted"/>
<feature type="domain" description="FecR protein" evidence="5">
    <location>
        <begin position="78"/>
        <end position="174"/>
    </location>
</feature>
<dbReference type="Gene3D" id="2.60.120.1440">
    <property type="match status" value="1"/>
</dbReference>
<evidence type="ECO:0000256" key="2">
    <source>
        <dbReference type="ARBA" id="ARBA00023136"/>
    </source>
</evidence>
<comment type="subcellular location">
    <subcellularLocation>
        <location evidence="1">Cell outer membrane</location>
    </subcellularLocation>
</comment>
<dbReference type="PANTHER" id="PTHR38731">
    <property type="entry name" value="LIPL45-RELATED LIPOPROTEIN-RELATED"/>
    <property type="match status" value="1"/>
</dbReference>
<dbReference type="Gene3D" id="2.40.170.20">
    <property type="entry name" value="TonB-dependent receptor, beta-barrel domain"/>
    <property type="match status" value="1"/>
</dbReference>
<gene>
    <name evidence="7" type="ORF">GGE31_000527</name>
    <name evidence="6" type="ORF">GGE33_001257</name>
    <name evidence="8" type="ORF">GGE35_000525</name>
</gene>
<reference evidence="9 10" key="1">
    <citation type="submission" date="2020-08" db="EMBL/GenBank/DDBJ databases">
        <title>Genomic Encyclopedia of Type Strains, Phase IV (KMG-V): Genome sequencing to study the core and pangenomes of soil and plant-associated prokaryotes.</title>
        <authorList>
            <person name="Whitman W."/>
        </authorList>
    </citation>
    <scope>NUCLEOTIDE SEQUENCE [LARGE SCALE GENOMIC DNA]</scope>
    <source>
        <strain evidence="7 10">SEMIA 444</strain>
        <strain evidence="6 9">SEMIA 448</strain>
        <strain evidence="8 11">SEMIA 452</strain>
    </source>
</reference>
<protein>
    <submittedName>
        <fullName evidence="8">Tetratricopeptide (TPR) repeat protein</fullName>
    </submittedName>
</protein>
<evidence type="ECO:0000256" key="3">
    <source>
        <dbReference type="ARBA" id="ARBA00023237"/>
    </source>
</evidence>
<dbReference type="Pfam" id="PF13431">
    <property type="entry name" value="TPR_17"/>
    <property type="match status" value="1"/>
</dbReference>
<accession>A0A7W6XZJ3</accession>
<evidence type="ECO:0000256" key="4">
    <source>
        <dbReference type="PROSITE-ProRule" id="PRU00339"/>
    </source>
</evidence>
<dbReference type="Proteomes" id="UP000576087">
    <property type="component" value="Unassembled WGS sequence"/>
</dbReference>
<dbReference type="PROSITE" id="PS50005">
    <property type="entry name" value="TPR"/>
    <property type="match status" value="1"/>
</dbReference>